<organism evidence="2 3">
    <name type="scientific">Tenebrio molitor</name>
    <name type="common">Yellow mealworm beetle</name>
    <dbReference type="NCBI Taxonomy" id="7067"/>
    <lineage>
        <taxon>Eukaryota</taxon>
        <taxon>Metazoa</taxon>
        <taxon>Ecdysozoa</taxon>
        <taxon>Arthropoda</taxon>
        <taxon>Hexapoda</taxon>
        <taxon>Insecta</taxon>
        <taxon>Pterygota</taxon>
        <taxon>Neoptera</taxon>
        <taxon>Endopterygota</taxon>
        <taxon>Coleoptera</taxon>
        <taxon>Polyphaga</taxon>
        <taxon>Cucujiformia</taxon>
        <taxon>Tenebrionidae</taxon>
        <taxon>Tenebrio</taxon>
    </lineage>
</organism>
<reference evidence="2" key="2">
    <citation type="submission" date="2021-08" db="EMBL/GenBank/DDBJ databases">
        <authorList>
            <person name="Eriksson T."/>
        </authorList>
    </citation>
    <scope>NUCLEOTIDE SEQUENCE</scope>
    <source>
        <strain evidence="2">Stoneville</strain>
        <tissue evidence="2">Whole head</tissue>
    </source>
</reference>
<gene>
    <name evidence="2" type="ORF">GEV33_011061</name>
</gene>
<feature type="region of interest" description="Disordered" evidence="1">
    <location>
        <begin position="225"/>
        <end position="251"/>
    </location>
</feature>
<reference evidence="2" key="1">
    <citation type="journal article" date="2020" name="J Insects Food Feed">
        <title>The yellow mealworm (Tenebrio molitor) genome: a resource for the emerging insects as food and feed industry.</title>
        <authorList>
            <person name="Eriksson T."/>
            <person name="Andere A."/>
            <person name="Kelstrup H."/>
            <person name="Emery V."/>
            <person name="Picard C."/>
        </authorList>
    </citation>
    <scope>NUCLEOTIDE SEQUENCE</scope>
    <source>
        <strain evidence="2">Stoneville</strain>
        <tissue evidence="2">Whole head</tissue>
    </source>
</reference>
<dbReference type="Proteomes" id="UP000719412">
    <property type="component" value="Unassembled WGS sequence"/>
</dbReference>
<feature type="compositionally biased region" description="Polar residues" evidence="1">
    <location>
        <begin position="45"/>
        <end position="96"/>
    </location>
</feature>
<feature type="region of interest" description="Disordered" evidence="1">
    <location>
        <begin position="45"/>
        <end position="114"/>
    </location>
</feature>
<evidence type="ECO:0000313" key="3">
    <source>
        <dbReference type="Proteomes" id="UP000719412"/>
    </source>
</evidence>
<sequence length="418" mass="47483">MKTIEVNFSLQSREIVIFFMEGRILLRKFMSYKLLQNRTELNSTKLDQNLQRDQNRPKSSTGPKQTKVFNRTKTAQNRTRTGPKQDQTGPTASTASKQDRNRPKHPSLSERGDLKVRPAKICGLRTSGFGDLFGDGTRYSVRRDCTAMITGSEFATPRRAARVARSAVTVRPSRFRFDSSFATPVPCNSASSETIDTYSPLWFHDKMSGRKRMGQIEKMWLGKEEDNVPASNESESGEPQPDDSKTATVASENQIAEPLPPHQLRAVGACGTIPSQAMKGMGWMSANYKKSRRLASSVQDYQGQRSINSIYGYGVEKSFRTQDLNKYYLSQKNSSGLHAYGAYRRIPLTPQQRAATLQWCQERRQWVDEWDHIAFRGSLNAHHYIDEILEPAVLDFLETLPDREFNRIMSIHILEGLQ</sequence>
<proteinExistence type="predicted"/>
<keyword evidence="3" id="KW-1185">Reference proteome</keyword>
<dbReference type="AlphaFoldDB" id="A0A8J6HBP4"/>
<protein>
    <submittedName>
        <fullName evidence="2">Uncharacterized protein</fullName>
    </submittedName>
</protein>
<evidence type="ECO:0000313" key="2">
    <source>
        <dbReference type="EMBL" id="KAH0811729.1"/>
    </source>
</evidence>
<feature type="compositionally biased region" description="Basic and acidic residues" evidence="1">
    <location>
        <begin position="97"/>
        <end position="114"/>
    </location>
</feature>
<accession>A0A8J6HBP4</accession>
<comment type="caution">
    <text evidence="2">The sequence shown here is derived from an EMBL/GenBank/DDBJ whole genome shotgun (WGS) entry which is preliminary data.</text>
</comment>
<name>A0A8J6HBP4_TENMO</name>
<evidence type="ECO:0000256" key="1">
    <source>
        <dbReference type="SAM" id="MobiDB-lite"/>
    </source>
</evidence>
<dbReference type="EMBL" id="JABDTM020026602">
    <property type="protein sequence ID" value="KAH0811729.1"/>
    <property type="molecule type" value="Genomic_DNA"/>
</dbReference>